<keyword evidence="4" id="KW-1185">Reference proteome</keyword>
<evidence type="ECO:0000256" key="2">
    <source>
        <dbReference type="SAM" id="SignalP"/>
    </source>
</evidence>
<evidence type="ECO:0000313" key="4">
    <source>
        <dbReference type="Proteomes" id="UP001430065"/>
    </source>
</evidence>
<dbReference type="PROSITE" id="PS51257">
    <property type="entry name" value="PROKAR_LIPOPROTEIN"/>
    <property type="match status" value="1"/>
</dbReference>
<organism evidence="3 4">
    <name type="scientific">Dyella kyungheensis</name>
    <dbReference type="NCBI Taxonomy" id="1242174"/>
    <lineage>
        <taxon>Bacteria</taxon>
        <taxon>Pseudomonadati</taxon>
        <taxon>Pseudomonadota</taxon>
        <taxon>Gammaproteobacteria</taxon>
        <taxon>Lysobacterales</taxon>
        <taxon>Rhodanobacteraceae</taxon>
        <taxon>Dyella</taxon>
    </lineage>
</organism>
<gene>
    <name evidence="3" type="ORF">ISP20_21140</name>
</gene>
<evidence type="ECO:0000313" key="3">
    <source>
        <dbReference type="EMBL" id="MBM7123684.1"/>
    </source>
</evidence>
<dbReference type="RefSeq" id="WP_204638205.1">
    <property type="nucleotide sequence ID" value="NZ_JADIKC010000015.1"/>
</dbReference>
<accession>A0ABS2JXS7</accession>
<sequence>MPIKRWKYWLSLCALACLIATLSGCVGPTPYQKWAKNGGYDEFKVDVDTYNVVFYGNRQTTQDMVWYYWMYRCAELTHETGYEAFTLVKLQTGRPTGSYPWQPQGVQPYKPFYQQPPGASNTPPSGHSPTAYDGDEGGRLIPVHAGGTVVVHTMYIPGGTVTMTEWSAHGIVTMYHVPLPENVKSALNAKAILDMLGPYVMSHGKSPAPSRMEVLKRASVGQQAASI</sequence>
<feature type="compositionally biased region" description="Polar residues" evidence="1">
    <location>
        <begin position="117"/>
        <end position="128"/>
    </location>
</feature>
<reference evidence="3 4" key="1">
    <citation type="submission" date="2020-10" db="EMBL/GenBank/DDBJ databases">
        <title>Phylogeny of dyella-like bacteria.</title>
        <authorList>
            <person name="Fu J."/>
        </authorList>
    </citation>
    <scope>NUCLEOTIDE SEQUENCE [LARGE SCALE GENOMIC DNA]</scope>
    <source>
        <strain evidence="3 4">THG-B117</strain>
    </source>
</reference>
<feature type="signal peptide" evidence="2">
    <location>
        <begin position="1"/>
        <end position="25"/>
    </location>
</feature>
<dbReference type="EMBL" id="JADIKC010000015">
    <property type="protein sequence ID" value="MBM7123684.1"/>
    <property type="molecule type" value="Genomic_DNA"/>
</dbReference>
<evidence type="ECO:0008006" key="5">
    <source>
        <dbReference type="Google" id="ProtNLM"/>
    </source>
</evidence>
<comment type="caution">
    <text evidence="3">The sequence shown here is derived from an EMBL/GenBank/DDBJ whole genome shotgun (WGS) entry which is preliminary data.</text>
</comment>
<feature type="region of interest" description="Disordered" evidence="1">
    <location>
        <begin position="112"/>
        <end position="137"/>
    </location>
</feature>
<feature type="chain" id="PRO_5046738112" description="DUF4136 domain-containing protein" evidence="2">
    <location>
        <begin position="26"/>
        <end position="227"/>
    </location>
</feature>
<protein>
    <recommendedName>
        <fullName evidence="5">DUF4136 domain-containing protein</fullName>
    </recommendedName>
</protein>
<name>A0ABS2JXS7_9GAMM</name>
<dbReference type="NCBIfam" id="NF047637">
    <property type="entry name" value="lipo_CC0125"/>
    <property type="match status" value="1"/>
</dbReference>
<proteinExistence type="predicted"/>
<evidence type="ECO:0000256" key="1">
    <source>
        <dbReference type="SAM" id="MobiDB-lite"/>
    </source>
</evidence>
<dbReference type="Proteomes" id="UP001430065">
    <property type="component" value="Unassembled WGS sequence"/>
</dbReference>
<keyword evidence="2" id="KW-0732">Signal</keyword>